<dbReference type="RefSeq" id="WP_141874528.1">
    <property type="nucleotide sequence ID" value="NZ_VFOX01000002.1"/>
</dbReference>
<evidence type="ECO:0000313" key="10">
    <source>
        <dbReference type="EMBL" id="TQL82624.1"/>
    </source>
</evidence>
<feature type="binding site" evidence="8">
    <location>
        <position position="292"/>
    </location>
    <ligand>
        <name>Mn(2+)</name>
        <dbReference type="ChEBI" id="CHEBI:29035"/>
        <label>2</label>
    </ligand>
</feature>
<dbReference type="SUPFAM" id="SSF52949">
    <property type="entry name" value="Macro domain-like"/>
    <property type="match status" value="1"/>
</dbReference>
<dbReference type="PROSITE" id="PS00631">
    <property type="entry name" value="CYTOSOL_AP"/>
    <property type="match status" value="1"/>
</dbReference>
<keyword evidence="8" id="KW-0479">Metal-binding</keyword>
<dbReference type="Gene3D" id="3.40.630.10">
    <property type="entry name" value="Zn peptidases"/>
    <property type="match status" value="1"/>
</dbReference>
<dbReference type="EC" id="3.4.11.10" evidence="8"/>
<feature type="binding site" evidence="8">
    <location>
        <position position="353"/>
    </location>
    <ligand>
        <name>Mn(2+)</name>
        <dbReference type="ChEBI" id="CHEBI:29035"/>
        <label>2</label>
    </ligand>
</feature>
<organism evidence="10 11">
    <name type="scientific">Microbacterium saperdae</name>
    <dbReference type="NCBI Taxonomy" id="69368"/>
    <lineage>
        <taxon>Bacteria</taxon>
        <taxon>Bacillati</taxon>
        <taxon>Actinomycetota</taxon>
        <taxon>Actinomycetes</taxon>
        <taxon>Micrococcales</taxon>
        <taxon>Microbacteriaceae</taxon>
        <taxon>Microbacterium</taxon>
    </lineage>
</organism>
<feature type="binding site" evidence="8">
    <location>
        <position position="353"/>
    </location>
    <ligand>
        <name>Mn(2+)</name>
        <dbReference type="ChEBI" id="CHEBI:29035"/>
        <label>1</label>
    </ligand>
</feature>
<dbReference type="SUPFAM" id="SSF53187">
    <property type="entry name" value="Zn-dependent exopeptidases"/>
    <property type="match status" value="1"/>
</dbReference>
<comment type="similarity">
    <text evidence="3 8">Belongs to the peptidase M17 family.</text>
</comment>
<dbReference type="InterPro" id="IPR008283">
    <property type="entry name" value="Peptidase_M17_N"/>
</dbReference>
<comment type="catalytic activity">
    <reaction evidence="2 8">
        <text>Release of an N-terminal amino acid, preferentially leucine, but not glutamic or aspartic acids.</text>
        <dbReference type="EC" id="3.4.11.10"/>
    </reaction>
</comment>
<evidence type="ECO:0000256" key="7">
    <source>
        <dbReference type="ARBA" id="ARBA00049972"/>
    </source>
</evidence>
<dbReference type="GO" id="GO:0005737">
    <property type="term" value="C:cytoplasm"/>
    <property type="evidence" value="ECO:0007669"/>
    <property type="project" value="UniProtKB-SubCell"/>
</dbReference>
<dbReference type="HAMAP" id="MF_00181">
    <property type="entry name" value="Cytosol_peptidase_M17"/>
    <property type="match status" value="1"/>
</dbReference>
<dbReference type="PRINTS" id="PR00481">
    <property type="entry name" value="LAMNOPPTDASE"/>
</dbReference>
<name>A0A543BCQ4_9MICO</name>
<dbReference type="InterPro" id="IPR000819">
    <property type="entry name" value="Peptidase_M17_C"/>
</dbReference>
<dbReference type="InterPro" id="IPR023042">
    <property type="entry name" value="Peptidase_M17_leu_NH2_pept"/>
</dbReference>
<dbReference type="PANTHER" id="PTHR11963:SF23">
    <property type="entry name" value="CYTOSOL AMINOPEPTIDASE"/>
    <property type="match status" value="1"/>
</dbReference>
<feature type="binding site" evidence="8">
    <location>
        <position position="268"/>
    </location>
    <ligand>
        <name>Mn(2+)</name>
        <dbReference type="ChEBI" id="CHEBI:29035"/>
        <label>2</label>
    </ligand>
</feature>
<comment type="catalytic activity">
    <reaction evidence="1 8">
        <text>Release of an N-terminal amino acid, Xaa-|-Yaa-, in which Xaa is preferably Leu, but may be other amino acids including Pro although not Arg or Lys, and Yaa may be Pro. Amino acid amides and methyl esters are also readily hydrolyzed, but rates on arylamides are exceedingly low.</text>
        <dbReference type="EC" id="3.4.11.1"/>
    </reaction>
</comment>
<dbReference type="PANTHER" id="PTHR11963">
    <property type="entry name" value="LEUCINE AMINOPEPTIDASE-RELATED"/>
    <property type="match status" value="1"/>
</dbReference>
<dbReference type="EMBL" id="VFOX01000002">
    <property type="protein sequence ID" value="TQL82624.1"/>
    <property type="molecule type" value="Genomic_DNA"/>
</dbReference>
<dbReference type="Pfam" id="PF00883">
    <property type="entry name" value="Peptidase_M17"/>
    <property type="match status" value="1"/>
</dbReference>
<evidence type="ECO:0000256" key="3">
    <source>
        <dbReference type="ARBA" id="ARBA00009528"/>
    </source>
</evidence>
<dbReference type="InterPro" id="IPR011356">
    <property type="entry name" value="Leucine_aapep/pepB"/>
</dbReference>
<sequence length="503" mass="52154">MDRRPNKIIPADLATVPGLDALEAARIEVGAIPSDAQAIGVGVYTDGDVPGEVGFDRAALEQAGFTAKPGSVLNVPRAGRPDLVVIGLGAQDDLTADVLRDAAAVLMRGAARRERVGLRIDDLAGVEVEVATRALAEGALLARYRYTVLNSASTHIALKALTLDIPGYGDVDQPITQAFVGARAAVVARDLANTPPGHLTAVNMGEIAESLGERFGFAVELFDKEALIALGCGGLLGVNQGSTEEPRMIKLTYTPSGESSGHLGLVGKGIMYDSGGISLKPSDPMHLLMKMDMGGAAAVLGAFTGLRDAGTTATVSGWLMCTDNMPSGTSYKLGDVLTARGGTTIEVKNTDAEGRLVMSDALVLANEDGVDAIVDIATLTGAALVSLGSARAPVFGNDQRTVDLVTAAAATVDEQVWQLPLERKYRPQLDSEIADIANLGGPFAGATTAALFLEHFVGKTPWAHLDIAGTMQTEKDDAWRTAGATGFGARILLEVARGFAPAS</sequence>
<comment type="function">
    <text evidence="7 8">Presumably involved in the processing and regular turnover of intracellular proteins. Catalyzes the removal of unsubstituted N-terminal amino acids from various peptides.</text>
</comment>
<evidence type="ECO:0000256" key="5">
    <source>
        <dbReference type="ARBA" id="ARBA00022670"/>
    </source>
</evidence>
<protein>
    <recommendedName>
        <fullName evidence="8">Probable cytosol aminopeptidase</fullName>
        <ecNumber evidence="8">3.4.11.1</ecNumber>
    </recommendedName>
    <alternativeName>
        <fullName evidence="8">Leucine aminopeptidase</fullName>
        <shortName evidence="8">LAP</shortName>
        <ecNumber evidence="8">3.4.11.10</ecNumber>
    </alternativeName>
    <alternativeName>
        <fullName evidence="8">Leucyl aminopeptidase</fullName>
    </alternativeName>
</protein>
<dbReference type="CDD" id="cd00433">
    <property type="entry name" value="Peptidase_M17"/>
    <property type="match status" value="1"/>
</dbReference>
<dbReference type="Proteomes" id="UP000317209">
    <property type="component" value="Unassembled WGS sequence"/>
</dbReference>
<keyword evidence="6 8" id="KW-0378">Hydrolase</keyword>
<dbReference type="GO" id="GO:0070006">
    <property type="term" value="F:metalloaminopeptidase activity"/>
    <property type="evidence" value="ECO:0007669"/>
    <property type="project" value="InterPro"/>
</dbReference>
<feature type="binding site" evidence="8">
    <location>
        <position position="351"/>
    </location>
    <ligand>
        <name>Mn(2+)</name>
        <dbReference type="ChEBI" id="CHEBI:29035"/>
        <label>1</label>
    </ligand>
</feature>
<dbReference type="EC" id="3.4.11.1" evidence="8"/>
<comment type="cofactor">
    <cofactor evidence="8">
        <name>Mn(2+)</name>
        <dbReference type="ChEBI" id="CHEBI:29035"/>
    </cofactor>
    <text evidence="8">Binds 2 manganese ions per subunit.</text>
</comment>
<feature type="active site" evidence="8">
    <location>
        <position position="280"/>
    </location>
</feature>
<reference evidence="10 11" key="1">
    <citation type="submission" date="2019-06" db="EMBL/GenBank/DDBJ databases">
        <title>Sequencing the genomes of 1000 actinobacteria strains.</title>
        <authorList>
            <person name="Klenk H.-P."/>
        </authorList>
    </citation>
    <scope>NUCLEOTIDE SEQUENCE [LARGE SCALE GENOMIC DNA]</scope>
    <source>
        <strain evidence="10 11">DSM 20169</strain>
    </source>
</reference>
<gene>
    <name evidence="8" type="primary">pepA</name>
    <name evidence="10" type="ORF">FB560_4120</name>
</gene>
<dbReference type="GO" id="GO:0030145">
    <property type="term" value="F:manganese ion binding"/>
    <property type="evidence" value="ECO:0007669"/>
    <property type="project" value="UniProtKB-UniRule"/>
</dbReference>
<dbReference type="InterPro" id="IPR043472">
    <property type="entry name" value="Macro_dom-like"/>
</dbReference>
<comment type="caution">
    <text evidence="10">The sequence shown here is derived from an EMBL/GenBank/DDBJ whole genome shotgun (WGS) entry which is preliminary data.</text>
</comment>
<evidence type="ECO:0000256" key="2">
    <source>
        <dbReference type="ARBA" id="ARBA00000967"/>
    </source>
</evidence>
<keyword evidence="8" id="KW-0963">Cytoplasm</keyword>
<dbReference type="Gene3D" id="3.40.220.10">
    <property type="entry name" value="Leucine Aminopeptidase, subunit E, domain 1"/>
    <property type="match status" value="1"/>
</dbReference>
<evidence type="ECO:0000256" key="6">
    <source>
        <dbReference type="ARBA" id="ARBA00022801"/>
    </source>
</evidence>
<keyword evidence="5 8" id="KW-0645">Protease</keyword>
<evidence type="ECO:0000256" key="8">
    <source>
        <dbReference type="HAMAP-Rule" id="MF_00181"/>
    </source>
</evidence>
<dbReference type="AlphaFoldDB" id="A0A543BCQ4"/>
<evidence type="ECO:0000313" key="11">
    <source>
        <dbReference type="Proteomes" id="UP000317209"/>
    </source>
</evidence>
<proteinExistence type="inferred from homology"/>
<feature type="active site" evidence="8">
    <location>
        <position position="355"/>
    </location>
</feature>
<feature type="domain" description="Cytosol aminopeptidase" evidence="9">
    <location>
        <begin position="349"/>
        <end position="356"/>
    </location>
</feature>
<feature type="binding site" evidence="8">
    <location>
        <position position="273"/>
    </location>
    <ligand>
        <name>Mn(2+)</name>
        <dbReference type="ChEBI" id="CHEBI:29035"/>
        <label>1</label>
    </ligand>
</feature>
<keyword evidence="8" id="KW-0464">Manganese</keyword>
<feature type="binding site" evidence="8">
    <location>
        <position position="273"/>
    </location>
    <ligand>
        <name>Mn(2+)</name>
        <dbReference type="ChEBI" id="CHEBI:29035"/>
        <label>2</label>
    </ligand>
</feature>
<evidence type="ECO:0000259" key="9">
    <source>
        <dbReference type="PROSITE" id="PS00631"/>
    </source>
</evidence>
<accession>A0A543BCQ4</accession>
<keyword evidence="11" id="KW-1185">Reference proteome</keyword>
<keyword evidence="4 8" id="KW-0031">Aminopeptidase</keyword>
<evidence type="ECO:0000256" key="1">
    <source>
        <dbReference type="ARBA" id="ARBA00000135"/>
    </source>
</evidence>
<evidence type="ECO:0000256" key="4">
    <source>
        <dbReference type="ARBA" id="ARBA00022438"/>
    </source>
</evidence>
<dbReference type="Pfam" id="PF02789">
    <property type="entry name" value="Peptidase_M17_N"/>
    <property type="match status" value="1"/>
</dbReference>
<dbReference type="GO" id="GO:0006508">
    <property type="term" value="P:proteolysis"/>
    <property type="evidence" value="ECO:0007669"/>
    <property type="project" value="UniProtKB-KW"/>
</dbReference>
<dbReference type="OrthoDB" id="9809354at2"/>
<comment type="subcellular location">
    <subcellularLocation>
        <location evidence="8">Cytoplasm</location>
    </subcellularLocation>
</comment>